<protein>
    <recommendedName>
        <fullName evidence="5">Chondroitin proteoglycan 3</fullName>
    </recommendedName>
</protein>
<dbReference type="STRING" id="2018661.A0A2A2KUY1"/>
<feature type="compositionally biased region" description="Low complexity" evidence="1">
    <location>
        <begin position="94"/>
        <end position="117"/>
    </location>
</feature>
<keyword evidence="4" id="KW-1185">Reference proteome</keyword>
<evidence type="ECO:0008006" key="5">
    <source>
        <dbReference type="Google" id="ProtNLM"/>
    </source>
</evidence>
<evidence type="ECO:0000313" key="3">
    <source>
        <dbReference type="EMBL" id="PAV77775.1"/>
    </source>
</evidence>
<dbReference type="PANTHER" id="PTHR37973">
    <property type="entry name" value="CHONDROITIN PROTEOGLYCAN 3"/>
    <property type="match status" value="1"/>
</dbReference>
<gene>
    <name evidence="3" type="ORF">WR25_22747</name>
</gene>
<evidence type="ECO:0000256" key="2">
    <source>
        <dbReference type="SAM" id="SignalP"/>
    </source>
</evidence>
<dbReference type="PANTHER" id="PTHR37973:SF3">
    <property type="entry name" value="CHONDROITIN PROTEOGLYCAN 3-RELATED"/>
    <property type="match status" value="1"/>
</dbReference>
<evidence type="ECO:0000256" key="1">
    <source>
        <dbReference type="SAM" id="MobiDB-lite"/>
    </source>
</evidence>
<dbReference type="OrthoDB" id="5816387at2759"/>
<feature type="chain" id="PRO_5013353551" description="Chondroitin proteoglycan 3" evidence="2">
    <location>
        <begin position="21"/>
        <end position="333"/>
    </location>
</feature>
<feature type="region of interest" description="Disordered" evidence="1">
    <location>
        <begin position="23"/>
        <end position="150"/>
    </location>
</feature>
<feature type="signal peptide" evidence="2">
    <location>
        <begin position="1"/>
        <end position="20"/>
    </location>
</feature>
<feature type="compositionally biased region" description="Low complexity" evidence="1">
    <location>
        <begin position="30"/>
        <end position="41"/>
    </location>
</feature>
<sequence>MRFYVVSLLAVALLFAPISARRMRRQAEPETTTESGSETSTDLNNSGIEASGEESGVETSGAETSGAEGSGLESSGIDNNSGTEAASGEESGVETSGAETSGAEGSGLESSGVEASGNEASGEINDGTTSSGTEDEASGEPSGEESTEGPIPVLTLTTLQASALNIQTQADAIVLQTQTINDQMNTLTQDVQKLGDTAKQLNSQVSNAIIQAGSAPTTTTSQTPTESNATCSLDMACFAESECNGGTCLGAFVGTCNCNACFQFKACTDDSQCGGFKTACSNITRTCDCFQAYTNNGLSFFDAQTSMCNKQNCTTDNTDACFGLPCNAGRCVC</sequence>
<reference evidence="3 4" key="1">
    <citation type="journal article" date="2017" name="Curr. Biol.">
        <title>Genome architecture and evolution of a unichromosomal asexual nematode.</title>
        <authorList>
            <person name="Fradin H."/>
            <person name="Zegar C."/>
            <person name="Gutwein M."/>
            <person name="Lucas J."/>
            <person name="Kovtun M."/>
            <person name="Corcoran D."/>
            <person name="Baugh L.R."/>
            <person name="Kiontke K."/>
            <person name="Gunsalus K."/>
            <person name="Fitch D.H."/>
            <person name="Piano F."/>
        </authorList>
    </citation>
    <scope>NUCLEOTIDE SEQUENCE [LARGE SCALE GENOMIC DNA]</scope>
    <source>
        <strain evidence="3">PF1309</strain>
    </source>
</reference>
<dbReference type="Proteomes" id="UP000218231">
    <property type="component" value="Unassembled WGS sequence"/>
</dbReference>
<accession>A0A2A2KUY1</accession>
<proteinExistence type="predicted"/>
<name>A0A2A2KUY1_9BILA</name>
<dbReference type="InterPro" id="IPR039260">
    <property type="entry name" value="Cpg-3"/>
</dbReference>
<evidence type="ECO:0000313" key="4">
    <source>
        <dbReference type="Proteomes" id="UP000218231"/>
    </source>
</evidence>
<feature type="compositionally biased region" description="Low complexity" evidence="1">
    <location>
        <begin position="58"/>
        <end position="76"/>
    </location>
</feature>
<dbReference type="EMBL" id="LIAE01007661">
    <property type="protein sequence ID" value="PAV77775.1"/>
    <property type="molecule type" value="Genomic_DNA"/>
</dbReference>
<comment type="caution">
    <text evidence="3">The sequence shown here is derived from an EMBL/GenBank/DDBJ whole genome shotgun (WGS) entry which is preliminary data.</text>
</comment>
<keyword evidence="2" id="KW-0732">Signal</keyword>
<feature type="compositionally biased region" description="Acidic residues" evidence="1">
    <location>
        <begin position="133"/>
        <end position="147"/>
    </location>
</feature>
<dbReference type="AlphaFoldDB" id="A0A2A2KUY1"/>
<organism evidence="3 4">
    <name type="scientific">Diploscapter pachys</name>
    <dbReference type="NCBI Taxonomy" id="2018661"/>
    <lineage>
        <taxon>Eukaryota</taxon>
        <taxon>Metazoa</taxon>
        <taxon>Ecdysozoa</taxon>
        <taxon>Nematoda</taxon>
        <taxon>Chromadorea</taxon>
        <taxon>Rhabditida</taxon>
        <taxon>Rhabditina</taxon>
        <taxon>Rhabditomorpha</taxon>
        <taxon>Rhabditoidea</taxon>
        <taxon>Rhabditidae</taxon>
        <taxon>Diploscapter</taxon>
    </lineage>
</organism>